<organism evidence="3 4">
    <name type="scientific">Pelagovum pacificum</name>
    <dbReference type="NCBI Taxonomy" id="2588711"/>
    <lineage>
        <taxon>Bacteria</taxon>
        <taxon>Pseudomonadati</taxon>
        <taxon>Pseudomonadota</taxon>
        <taxon>Alphaproteobacteria</taxon>
        <taxon>Rhodobacterales</taxon>
        <taxon>Paracoccaceae</taxon>
        <taxon>Pelagovum</taxon>
    </lineage>
</organism>
<dbReference type="EMBL" id="VFFF01000001">
    <property type="protein sequence ID" value="TNY32444.1"/>
    <property type="molecule type" value="Genomic_DNA"/>
</dbReference>
<dbReference type="OrthoDB" id="5189031at2"/>
<gene>
    <name evidence="3" type="ORF">FHY64_03900</name>
</gene>
<feature type="transmembrane region" description="Helical" evidence="1">
    <location>
        <begin position="104"/>
        <end position="124"/>
    </location>
</feature>
<evidence type="ECO:0008006" key="5">
    <source>
        <dbReference type="Google" id="ProtNLM"/>
    </source>
</evidence>
<feature type="transmembrane region" description="Helical" evidence="1">
    <location>
        <begin position="136"/>
        <end position="160"/>
    </location>
</feature>
<keyword evidence="1" id="KW-0472">Membrane</keyword>
<comment type="caution">
    <text evidence="3">The sequence shown here is derived from an EMBL/GenBank/DDBJ whole genome shotgun (WGS) entry which is preliminary data.</text>
</comment>
<evidence type="ECO:0000313" key="3">
    <source>
        <dbReference type="EMBL" id="TNY32444.1"/>
    </source>
</evidence>
<keyword evidence="1" id="KW-1133">Transmembrane helix</keyword>
<protein>
    <recommendedName>
        <fullName evidence="5">Tryptophan-rich sensory protein</fullName>
    </recommendedName>
</protein>
<feature type="transmembrane region" description="Helical" evidence="1">
    <location>
        <begin position="48"/>
        <end position="69"/>
    </location>
</feature>
<feature type="transmembrane region" description="Helical" evidence="1">
    <location>
        <begin position="211"/>
        <end position="232"/>
    </location>
</feature>
<sequence length="245" mass="25765">MRRTITAWATLLLAVAFAAAPFVTEPFQGYDGNQLPVPQDSPPIQPAGWAFSIWGIIYLWLIVSAAFGLKSRGDDPEWEKVRGPLLIALAVGVPWLAVANESALLATVMIFLMAGGAIAALLRTPIFDRWTLRHPVGLFAGWLTAASFVSLGATAAGYGLVLGPTGWAWVCLPLALLVAAAVQSRPQVSPAYGIAVIWALTGIMVKNAPAGASPGIATLALLGILLIAALILRPLATRLLARREG</sequence>
<keyword evidence="1" id="KW-0812">Transmembrane</keyword>
<reference evidence="3 4" key="1">
    <citation type="submission" date="2019-06" db="EMBL/GenBank/DDBJ databases">
        <title>Genome of new Rhodobacteraceae sp. SM1903.</title>
        <authorList>
            <person name="Ren X."/>
        </authorList>
    </citation>
    <scope>NUCLEOTIDE SEQUENCE [LARGE SCALE GENOMIC DNA]</scope>
    <source>
        <strain evidence="3 4">SM1903</strain>
    </source>
</reference>
<evidence type="ECO:0000256" key="2">
    <source>
        <dbReference type="SAM" id="SignalP"/>
    </source>
</evidence>
<dbReference type="RefSeq" id="WP_140193121.1">
    <property type="nucleotide sequence ID" value="NZ_CP065915.1"/>
</dbReference>
<feature type="signal peptide" evidence="2">
    <location>
        <begin position="1"/>
        <end position="18"/>
    </location>
</feature>
<proteinExistence type="predicted"/>
<feature type="chain" id="PRO_5022741691" description="Tryptophan-rich sensory protein" evidence="2">
    <location>
        <begin position="19"/>
        <end position="245"/>
    </location>
</feature>
<evidence type="ECO:0000256" key="1">
    <source>
        <dbReference type="SAM" id="Phobius"/>
    </source>
</evidence>
<name>A0A5C5GE25_9RHOB</name>
<evidence type="ECO:0000313" key="4">
    <source>
        <dbReference type="Proteomes" id="UP000314011"/>
    </source>
</evidence>
<dbReference type="AlphaFoldDB" id="A0A5C5GE25"/>
<keyword evidence="4" id="KW-1185">Reference proteome</keyword>
<feature type="transmembrane region" description="Helical" evidence="1">
    <location>
        <begin position="81"/>
        <end position="98"/>
    </location>
</feature>
<keyword evidence="2" id="KW-0732">Signal</keyword>
<dbReference type="Proteomes" id="UP000314011">
    <property type="component" value="Unassembled WGS sequence"/>
</dbReference>
<feature type="transmembrane region" description="Helical" evidence="1">
    <location>
        <begin position="166"/>
        <end position="182"/>
    </location>
</feature>
<accession>A0A5C5GE25</accession>
<feature type="transmembrane region" description="Helical" evidence="1">
    <location>
        <begin position="189"/>
        <end position="205"/>
    </location>
</feature>